<sequence length="136" mass="14408">MAVTPYLFFSGNCTEAFERYREILGGELQIMRNSDVPEADRMPGGGDFVMHASLTLPDGGLLLGSDDPTGDDGPKTGFAVSTSTPDIEAARTVHAALADGGTVSMPVTATFWSAGFGMCVDRFGVSWMVDVEHAKQ</sequence>
<dbReference type="EMBL" id="BAABIE010000018">
    <property type="protein sequence ID" value="GAA4757205.1"/>
    <property type="molecule type" value="Genomic_DNA"/>
</dbReference>
<keyword evidence="3" id="KW-1185">Reference proteome</keyword>
<reference evidence="3" key="1">
    <citation type="journal article" date="2019" name="Int. J. Syst. Evol. Microbiol.">
        <title>The Global Catalogue of Microorganisms (GCM) 10K type strain sequencing project: providing services to taxonomists for standard genome sequencing and annotation.</title>
        <authorList>
            <consortium name="The Broad Institute Genomics Platform"/>
            <consortium name="The Broad Institute Genome Sequencing Center for Infectious Disease"/>
            <person name="Wu L."/>
            <person name="Ma J."/>
        </authorList>
    </citation>
    <scope>NUCLEOTIDE SEQUENCE [LARGE SCALE GENOMIC DNA]</scope>
    <source>
        <strain evidence="3">JCM 18077</strain>
    </source>
</reference>
<dbReference type="RefSeq" id="WP_345314231.1">
    <property type="nucleotide sequence ID" value="NZ_BAABIE010000018.1"/>
</dbReference>
<comment type="caution">
    <text evidence="2">The sequence shown here is derived from an EMBL/GenBank/DDBJ whole genome shotgun (WGS) entry which is preliminary data.</text>
</comment>
<dbReference type="SUPFAM" id="SSF54593">
    <property type="entry name" value="Glyoxalase/Bleomycin resistance protein/Dihydroxybiphenyl dioxygenase"/>
    <property type="match status" value="1"/>
</dbReference>
<feature type="domain" description="Glyoxalase/fosfomycin resistance/dioxygenase" evidence="1">
    <location>
        <begin position="8"/>
        <end position="129"/>
    </location>
</feature>
<dbReference type="Gene3D" id="3.10.180.10">
    <property type="entry name" value="2,3-Dihydroxybiphenyl 1,2-Dioxygenase, domain 1"/>
    <property type="match status" value="1"/>
</dbReference>
<dbReference type="CDD" id="cd06588">
    <property type="entry name" value="PhnB_like"/>
    <property type="match status" value="1"/>
</dbReference>
<dbReference type="PANTHER" id="PTHR33990:SF1">
    <property type="entry name" value="PROTEIN YJDN"/>
    <property type="match status" value="1"/>
</dbReference>
<proteinExistence type="predicted"/>
<dbReference type="Proteomes" id="UP001500822">
    <property type="component" value="Unassembled WGS sequence"/>
</dbReference>
<dbReference type="PANTHER" id="PTHR33990">
    <property type="entry name" value="PROTEIN YJDN-RELATED"/>
    <property type="match status" value="1"/>
</dbReference>
<gene>
    <name evidence="2" type="ORF">GCM10023217_31640</name>
</gene>
<organism evidence="2 3">
    <name type="scientific">Gordonia alkaliphila</name>
    <dbReference type="NCBI Taxonomy" id="1053547"/>
    <lineage>
        <taxon>Bacteria</taxon>
        <taxon>Bacillati</taxon>
        <taxon>Actinomycetota</taxon>
        <taxon>Actinomycetes</taxon>
        <taxon>Mycobacteriales</taxon>
        <taxon>Gordoniaceae</taxon>
        <taxon>Gordonia</taxon>
    </lineage>
</organism>
<evidence type="ECO:0000259" key="1">
    <source>
        <dbReference type="Pfam" id="PF00903"/>
    </source>
</evidence>
<accession>A0ABP8ZIM9</accession>
<dbReference type="InterPro" id="IPR028973">
    <property type="entry name" value="PhnB-like"/>
</dbReference>
<evidence type="ECO:0000313" key="3">
    <source>
        <dbReference type="Proteomes" id="UP001500822"/>
    </source>
</evidence>
<evidence type="ECO:0000313" key="2">
    <source>
        <dbReference type="EMBL" id="GAA4757205.1"/>
    </source>
</evidence>
<name>A0ABP8ZIM9_9ACTN</name>
<dbReference type="Pfam" id="PF00903">
    <property type="entry name" value="Glyoxalase"/>
    <property type="match status" value="1"/>
</dbReference>
<protein>
    <submittedName>
        <fullName evidence="2">VOC family protein</fullName>
    </submittedName>
</protein>
<dbReference type="InterPro" id="IPR029068">
    <property type="entry name" value="Glyas_Bleomycin-R_OHBP_Dase"/>
</dbReference>
<dbReference type="InterPro" id="IPR004360">
    <property type="entry name" value="Glyas_Fos-R_dOase_dom"/>
</dbReference>